<feature type="compositionally biased region" description="Basic and acidic residues" evidence="1">
    <location>
        <begin position="72"/>
        <end position="91"/>
    </location>
</feature>
<evidence type="ECO:0000313" key="2">
    <source>
        <dbReference type="EMBL" id="KAL3083757.1"/>
    </source>
</evidence>
<keyword evidence="3" id="KW-1185">Reference proteome</keyword>
<proteinExistence type="predicted"/>
<comment type="caution">
    <text evidence="2">The sequence shown here is derived from an EMBL/GenBank/DDBJ whole genome shotgun (WGS) entry which is preliminary data.</text>
</comment>
<sequence length="133" mass="14789">MCSFKCRVGQQDNPSLDMLKSPCTQGKCWHGQSPGDTEGSVIPSLWRTVGLVSIPVDILPPPAPFIRPSVRSNDRSLSVREDKQTDGEKRHLINGPIPYLSRVLFGFNFPKVSCGEFSAKMRRRQLALPNVPL</sequence>
<accession>A0ABD2IXB7</accession>
<gene>
    <name evidence="2" type="ORF">niasHT_036750</name>
</gene>
<organism evidence="2 3">
    <name type="scientific">Heterodera trifolii</name>
    <dbReference type="NCBI Taxonomy" id="157864"/>
    <lineage>
        <taxon>Eukaryota</taxon>
        <taxon>Metazoa</taxon>
        <taxon>Ecdysozoa</taxon>
        <taxon>Nematoda</taxon>
        <taxon>Chromadorea</taxon>
        <taxon>Rhabditida</taxon>
        <taxon>Tylenchina</taxon>
        <taxon>Tylenchomorpha</taxon>
        <taxon>Tylenchoidea</taxon>
        <taxon>Heteroderidae</taxon>
        <taxon>Heteroderinae</taxon>
        <taxon>Heterodera</taxon>
    </lineage>
</organism>
<dbReference type="AlphaFoldDB" id="A0ABD2IXB7"/>
<name>A0ABD2IXB7_9BILA</name>
<feature type="region of interest" description="Disordered" evidence="1">
    <location>
        <begin position="65"/>
        <end position="92"/>
    </location>
</feature>
<dbReference type="Proteomes" id="UP001620626">
    <property type="component" value="Unassembled WGS sequence"/>
</dbReference>
<evidence type="ECO:0000256" key="1">
    <source>
        <dbReference type="SAM" id="MobiDB-lite"/>
    </source>
</evidence>
<protein>
    <submittedName>
        <fullName evidence="2">Uncharacterized protein</fullName>
    </submittedName>
</protein>
<dbReference type="EMBL" id="JBICBT010001093">
    <property type="protein sequence ID" value="KAL3083757.1"/>
    <property type="molecule type" value="Genomic_DNA"/>
</dbReference>
<reference evidence="2 3" key="1">
    <citation type="submission" date="2024-10" db="EMBL/GenBank/DDBJ databases">
        <authorList>
            <person name="Kim D."/>
        </authorList>
    </citation>
    <scope>NUCLEOTIDE SEQUENCE [LARGE SCALE GENOMIC DNA]</scope>
    <source>
        <strain evidence="2">BH-2024</strain>
    </source>
</reference>
<evidence type="ECO:0000313" key="3">
    <source>
        <dbReference type="Proteomes" id="UP001620626"/>
    </source>
</evidence>